<dbReference type="STRING" id="1421.A2J09_08930"/>
<dbReference type="AlphaFoldDB" id="A0A2X1A3W5"/>
<evidence type="ECO:0000313" key="5">
    <source>
        <dbReference type="EMBL" id="SPU38587.1"/>
    </source>
</evidence>
<reference evidence="5 6" key="1">
    <citation type="submission" date="2018-06" db="EMBL/GenBank/DDBJ databases">
        <authorList>
            <consortium name="Pathogen Informatics"/>
            <person name="Doyle S."/>
        </authorList>
    </citation>
    <scope>NUCLEOTIDE SEQUENCE [LARGE SCALE GENOMIC DNA]</scope>
    <source>
        <strain evidence="5 6">NCTC7582</strain>
    </source>
</reference>
<keyword evidence="2 3" id="KW-0238">DNA-binding</keyword>
<dbReference type="InterPro" id="IPR050624">
    <property type="entry name" value="HTH-type_Tx_Regulator"/>
</dbReference>
<dbReference type="SUPFAM" id="SSF46689">
    <property type="entry name" value="Homeodomain-like"/>
    <property type="match status" value="1"/>
</dbReference>
<dbReference type="Proteomes" id="UP000251431">
    <property type="component" value="Unassembled WGS sequence"/>
</dbReference>
<dbReference type="GO" id="GO:0003677">
    <property type="term" value="F:DNA binding"/>
    <property type="evidence" value="ECO:0007669"/>
    <property type="project" value="UniProtKB-UniRule"/>
</dbReference>
<organism evidence="5 6">
    <name type="scientific">Lysinibacillus capsici</name>
    <dbReference type="NCBI Taxonomy" id="2115968"/>
    <lineage>
        <taxon>Bacteria</taxon>
        <taxon>Bacillati</taxon>
        <taxon>Bacillota</taxon>
        <taxon>Bacilli</taxon>
        <taxon>Bacillales</taxon>
        <taxon>Bacillaceae</taxon>
        <taxon>Lysinibacillus</taxon>
    </lineage>
</organism>
<dbReference type="EMBL" id="UAQE01000004">
    <property type="protein sequence ID" value="SPU38587.1"/>
    <property type="molecule type" value="Genomic_DNA"/>
</dbReference>
<dbReference type="Pfam" id="PF00440">
    <property type="entry name" value="TetR_N"/>
    <property type="match status" value="1"/>
</dbReference>
<proteinExistence type="predicted"/>
<dbReference type="Gene3D" id="1.10.357.10">
    <property type="entry name" value="Tetracycline Repressor, domain 2"/>
    <property type="match status" value="1"/>
</dbReference>
<evidence type="ECO:0000259" key="4">
    <source>
        <dbReference type="PROSITE" id="PS50977"/>
    </source>
</evidence>
<dbReference type="PROSITE" id="PS50977">
    <property type="entry name" value="HTH_TETR_2"/>
    <property type="match status" value="1"/>
</dbReference>
<dbReference type="RefSeq" id="WP_112118473.1">
    <property type="nucleotide sequence ID" value="NZ_JARTHO010000001.1"/>
</dbReference>
<feature type="DNA-binding region" description="H-T-H motif" evidence="3">
    <location>
        <begin position="25"/>
        <end position="44"/>
    </location>
</feature>
<accession>A0A2X1A3W5</accession>
<dbReference type="InterPro" id="IPR009057">
    <property type="entry name" value="Homeodomain-like_sf"/>
</dbReference>
<dbReference type="InterPro" id="IPR001647">
    <property type="entry name" value="HTH_TetR"/>
</dbReference>
<dbReference type="PANTHER" id="PTHR43479:SF11">
    <property type="entry name" value="ACREF_ENVCD OPERON REPRESSOR-RELATED"/>
    <property type="match status" value="1"/>
</dbReference>
<keyword evidence="1" id="KW-0678">Repressor</keyword>
<dbReference type="PANTHER" id="PTHR43479">
    <property type="entry name" value="ACREF/ENVCD OPERON REPRESSOR-RELATED"/>
    <property type="match status" value="1"/>
</dbReference>
<gene>
    <name evidence="5" type="ORF">NCTC7582_04550</name>
</gene>
<evidence type="ECO:0000256" key="2">
    <source>
        <dbReference type="ARBA" id="ARBA00023125"/>
    </source>
</evidence>
<sequence length="169" mass="19804">MQVTKEDWIRAGLEQLAEAGIHKVRIEALARSLNISKGSFYHYFRDRQQLLDAMLDYWENNATKAIIQNMEQVDATLEQLLRISFHKNKKMEIGIYAWAKYDSDVAKRIVQIEEQRIACVATLYQKSGISIDESTDRARLAYLTYIGWMTRFEANPHFDLEKMIKLLIQ</sequence>
<protein>
    <submittedName>
        <fullName evidence="5">TetR family transcriptional regulator</fullName>
    </submittedName>
</protein>
<feature type="domain" description="HTH tetR-type" evidence="4">
    <location>
        <begin position="2"/>
        <end position="62"/>
    </location>
</feature>
<evidence type="ECO:0000256" key="1">
    <source>
        <dbReference type="ARBA" id="ARBA00022491"/>
    </source>
</evidence>
<evidence type="ECO:0000313" key="6">
    <source>
        <dbReference type="Proteomes" id="UP000251431"/>
    </source>
</evidence>
<evidence type="ECO:0000256" key="3">
    <source>
        <dbReference type="PROSITE-ProRule" id="PRU00335"/>
    </source>
</evidence>
<name>A0A2X1A3W5_9BACI</name>